<sequence length="72" mass="7974">MKFKIIAGVFTVAALAGCGESKDVDWWYSHDEERAAKLEECFGDKTGKLMASEDCQNADSANTKKVIDGWKK</sequence>
<geneLocation type="plasmid" evidence="1 2">
    <name>unnamed</name>
</geneLocation>
<name>A0A171KMZ9_9BURK</name>
<accession>A0A171KMZ9</accession>
<comment type="caution">
    <text evidence="1">The sequence shown here is derived from an EMBL/GenBank/DDBJ whole genome shotgun (WGS) entry which is preliminary data.</text>
</comment>
<keyword evidence="2" id="KW-1185">Reference proteome</keyword>
<organism evidence="1 2">
    <name type="scientific">Kerstersia gyiorum</name>
    <dbReference type="NCBI Taxonomy" id="206506"/>
    <lineage>
        <taxon>Bacteria</taxon>
        <taxon>Pseudomonadati</taxon>
        <taxon>Pseudomonadota</taxon>
        <taxon>Betaproteobacteria</taxon>
        <taxon>Burkholderiales</taxon>
        <taxon>Alcaligenaceae</taxon>
        <taxon>Kerstersia</taxon>
    </lineage>
</organism>
<proteinExistence type="predicted"/>
<reference evidence="1 2" key="1">
    <citation type="submission" date="2015-04" db="EMBL/GenBank/DDBJ databases">
        <title>Genome sequence of Kerstersia gyiorum CG1.</title>
        <authorList>
            <person name="Greninger A.L."/>
            <person name="Kozyreva V."/>
            <person name="Chaturvedi V."/>
        </authorList>
    </citation>
    <scope>NUCLEOTIDE SEQUENCE [LARGE SCALE GENOMIC DNA]</scope>
    <source>
        <strain evidence="1 2">CG1</strain>
        <plasmid evidence="1 2">unnamed</plasmid>
    </source>
</reference>
<protein>
    <recommendedName>
        <fullName evidence="3">Entry exclusion protein</fullName>
    </recommendedName>
</protein>
<gene>
    <name evidence="1" type="ORF">AAV32_17485</name>
</gene>
<dbReference type="AlphaFoldDB" id="A0A171KMZ9"/>
<dbReference type="RefSeq" id="WP_068366131.1">
    <property type="nucleotide sequence ID" value="NZ_CM004382.1"/>
</dbReference>
<dbReference type="NCBIfam" id="NF033894">
    <property type="entry name" value="Eex_IncN"/>
    <property type="match status" value="1"/>
</dbReference>
<dbReference type="Proteomes" id="UP000078084">
    <property type="component" value="Plasmid unnamed"/>
</dbReference>
<evidence type="ECO:0000313" key="1">
    <source>
        <dbReference type="EMBL" id="KKO70266.1"/>
    </source>
</evidence>
<keyword evidence="1" id="KW-0614">Plasmid</keyword>
<evidence type="ECO:0008006" key="3">
    <source>
        <dbReference type="Google" id="ProtNLM"/>
    </source>
</evidence>
<dbReference type="PROSITE" id="PS51257">
    <property type="entry name" value="PROKAR_LIPOPROTEIN"/>
    <property type="match status" value="1"/>
</dbReference>
<evidence type="ECO:0000313" key="2">
    <source>
        <dbReference type="Proteomes" id="UP000078084"/>
    </source>
</evidence>
<dbReference type="EMBL" id="LBNE01000032">
    <property type="protein sequence ID" value="KKO70266.1"/>
    <property type="molecule type" value="Genomic_DNA"/>
</dbReference>
<dbReference type="InterPro" id="IPR047937">
    <property type="entry name" value="Eex_IncN-like"/>
</dbReference>